<dbReference type="PANTHER" id="PTHR23028">
    <property type="entry name" value="ACETYLTRANSFERASE"/>
    <property type="match status" value="1"/>
</dbReference>
<dbReference type="InterPro" id="IPR002656">
    <property type="entry name" value="Acyl_transf_3_dom"/>
</dbReference>
<accession>A0A939S967</accession>
<comment type="subcellular location">
    <subcellularLocation>
        <location evidence="1">Cell membrane</location>
        <topology evidence="1">Multi-pass membrane protein</topology>
    </subcellularLocation>
</comment>
<dbReference type="Proteomes" id="UP000664382">
    <property type="component" value="Unassembled WGS sequence"/>
</dbReference>
<dbReference type="Pfam" id="PF19040">
    <property type="entry name" value="SGNH"/>
    <property type="match status" value="1"/>
</dbReference>
<evidence type="ECO:0000259" key="9">
    <source>
        <dbReference type="Pfam" id="PF01757"/>
    </source>
</evidence>
<evidence type="ECO:0000256" key="1">
    <source>
        <dbReference type="ARBA" id="ARBA00004651"/>
    </source>
</evidence>
<keyword evidence="5 8" id="KW-1133">Transmembrane helix</keyword>
<dbReference type="GO" id="GO:0009103">
    <property type="term" value="P:lipopolysaccharide biosynthetic process"/>
    <property type="evidence" value="ECO:0007669"/>
    <property type="project" value="TreeGrafter"/>
</dbReference>
<dbReference type="Pfam" id="PF01757">
    <property type="entry name" value="Acyl_transf_3"/>
    <property type="match status" value="1"/>
</dbReference>
<dbReference type="InterPro" id="IPR043968">
    <property type="entry name" value="SGNH"/>
</dbReference>
<dbReference type="GO" id="GO:0016747">
    <property type="term" value="F:acyltransferase activity, transferring groups other than amino-acyl groups"/>
    <property type="evidence" value="ECO:0007669"/>
    <property type="project" value="InterPro"/>
</dbReference>
<dbReference type="GO" id="GO:0005886">
    <property type="term" value="C:plasma membrane"/>
    <property type="evidence" value="ECO:0007669"/>
    <property type="project" value="UniProtKB-SubCell"/>
</dbReference>
<evidence type="ECO:0000313" key="12">
    <source>
        <dbReference type="Proteomes" id="UP000664382"/>
    </source>
</evidence>
<dbReference type="InterPro" id="IPR036514">
    <property type="entry name" value="SGNH_hydro_sf"/>
</dbReference>
<evidence type="ECO:0000256" key="3">
    <source>
        <dbReference type="ARBA" id="ARBA00022679"/>
    </source>
</evidence>
<evidence type="ECO:0000256" key="7">
    <source>
        <dbReference type="ARBA" id="ARBA00023315"/>
    </source>
</evidence>
<dbReference type="EMBL" id="JAGDYM010000003">
    <property type="protein sequence ID" value="MBO1900612.1"/>
    <property type="molecule type" value="Genomic_DNA"/>
</dbReference>
<keyword evidence="12" id="KW-1185">Reference proteome</keyword>
<protein>
    <submittedName>
        <fullName evidence="11">Acyltransferase family protein</fullName>
    </submittedName>
</protein>
<feature type="transmembrane region" description="Helical" evidence="8">
    <location>
        <begin position="25"/>
        <end position="42"/>
    </location>
</feature>
<feature type="transmembrane region" description="Helical" evidence="8">
    <location>
        <begin position="342"/>
        <end position="363"/>
    </location>
</feature>
<evidence type="ECO:0000259" key="10">
    <source>
        <dbReference type="Pfam" id="PF19040"/>
    </source>
</evidence>
<dbReference type="RefSeq" id="WP_208095251.1">
    <property type="nucleotide sequence ID" value="NZ_JAGDYM010000003.1"/>
</dbReference>
<evidence type="ECO:0000256" key="6">
    <source>
        <dbReference type="ARBA" id="ARBA00023136"/>
    </source>
</evidence>
<keyword evidence="6 8" id="KW-0472">Membrane</keyword>
<feature type="transmembrane region" description="Helical" evidence="8">
    <location>
        <begin position="89"/>
        <end position="108"/>
    </location>
</feature>
<feature type="transmembrane region" description="Helical" evidence="8">
    <location>
        <begin position="159"/>
        <end position="175"/>
    </location>
</feature>
<dbReference type="Gene3D" id="3.40.50.1110">
    <property type="entry name" value="SGNH hydrolase"/>
    <property type="match status" value="1"/>
</dbReference>
<evidence type="ECO:0000256" key="4">
    <source>
        <dbReference type="ARBA" id="ARBA00022692"/>
    </source>
</evidence>
<proteinExistence type="predicted"/>
<keyword evidence="4 8" id="KW-0812">Transmembrane</keyword>
<evidence type="ECO:0000313" key="11">
    <source>
        <dbReference type="EMBL" id="MBO1900612.1"/>
    </source>
</evidence>
<feature type="domain" description="SGNH" evidence="10">
    <location>
        <begin position="488"/>
        <end position="702"/>
    </location>
</feature>
<feature type="transmembrane region" description="Helical" evidence="8">
    <location>
        <begin position="269"/>
        <end position="291"/>
    </location>
</feature>
<feature type="transmembrane region" description="Helical" evidence="8">
    <location>
        <begin position="207"/>
        <end position="232"/>
    </location>
</feature>
<dbReference type="SUPFAM" id="SSF52266">
    <property type="entry name" value="SGNH hydrolase"/>
    <property type="match status" value="1"/>
</dbReference>
<keyword evidence="3" id="KW-0808">Transferase</keyword>
<feature type="transmembrane region" description="Helical" evidence="8">
    <location>
        <begin position="244"/>
        <end position="263"/>
    </location>
</feature>
<dbReference type="InterPro" id="IPR050879">
    <property type="entry name" value="Acyltransferase_3"/>
</dbReference>
<feature type="transmembrane region" description="Helical" evidence="8">
    <location>
        <begin position="303"/>
        <end position="322"/>
    </location>
</feature>
<dbReference type="PANTHER" id="PTHR23028:SF53">
    <property type="entry name" value="ACYL_TRANSF_3 DOMAIN-CONTAINING PROTEIN"/>
    <property type="match status" value="1"/>
</dbReference>
<feature type="transmembrane region" description="Helical" evidence="8">
    <location>
        <begin position="182"/>
        <end position="201"/>
    </location>
</feature>
<keyword evidence="7 11" id="KW-0012">Acyltransferase</keyword>
<comment type="caution">
    <text evidence="11">The sequence shown here is derived from an EMBL/GenBank/DDBJ whole genome shotgun (WGS) entry which is preliminary data.</text>
</comment>
<gene>
    <name evidence="11" type="ORF">J4H92_01450</name>
</gene>
<evidence type="ECO:0000256" key="8">
    <source>
        <dbReference type="SAM" id="Phobius"/>
    </source>
</evidence>
<feature type="transmembrane region" description="Helical" evidence="8">
    <location>
        <begin position="48"/>
        <end position="68"/>
    </location>
</feature>
<reference evidence="11" key="1">
    <citation type="submission" date="2021-03" db="EMBL/GenBank/DDBJ databases">
        <title>Leucobacter chromiisoli sp. nov., isolated from chromium-containing soil of chemical plant.</title>
        <authorList>
            <person name="Xu Z."/>
        </authorList>
    </citation>
    <scope>NUCLEOTIDE SEQUENCE</scope>
    <source>
        <strain evidence="11">S27</strain>
    </source>
</reference>
<feature type="domain" description="Acyltransferase 3" evidence="9">
    <location>
        <begin position="23"/>
        <end position="361"/>
    </location>
</feature>
<name>A0A939S967_9MICO</name>
<keyword evidence="2" id="KW-1003">Cell membrane</keyword>
<evidence type="ECO:0000256" key="2">
    <source>
        <dbReference type="ARBA" id="ARBA00022475"/>
    </source>
</evidence>
<dbReference type="AlphaFoldDB" id="A0A939S967"/>
<sequence length="712" mass="77149">MPDVREAPRRADANRASAGFRTDIQGLRAIAVLLVVIYHAGVSQLSGGFIGVDVFFVISGFLITSHLVQRLEGGGLRLSDFYARRVRRLLPAAWTVAVLTVVFGVAFLPRIVLPDLLTEAAATIAYIPNMLFAWRSTDYLANESPSAFQHYWSLGIEEQFYLFWPLILLLVWRMCRGSRPVLFATTAVITAASFVLGLWLTEWREPWAFFLLPSRAWELGVGALLALALVLWPRLREDARWKPWLAWLGIAAVGVTAFVYTSATPFPGWQAAVPVIGTALVILAGTGVGAGTGAQSGTVLGRVLATAPFQFFGKISYSLYLVHWPLLILPQAVRGWGDPLPLPVTLALGALSIPIAWLCWRFVEEPGRSPKRWWAASSRRSLPVALAGAVAFALAAIPAANALNNIPLDSGKQGEQTTLALHPTGTAFVPNNLTPSLSRAEDDNPIIYDDGCHLDQDTTELRDDCLFTSAGNGPVAQVSASGGGSATGLSPESAARPPLVVLFGNSHAASWFPALNELAERDEIALLSLTKSSCPSADVSVTTPPGSICSEWRDNVLDAISELKPAVVFLGNNTNMGKTPPEEWSEGFRSTIERIEPPSRVVVIEDVPNFDDLPEFEEGPDVCLSRNLDDTSGCAPAAEDLIRADVNDAVRDTAERTGARYLPVTDWLCGETCPPILGNTLVYRDSHHLTETFSREFAPIFADVIREETASD</sequence>
<evidence type="ECO:0000256" key="5">
    <source>
        <dbReference type="ARBA" id="ARBA00022989"/>
    </source>
</evidence>
<organism evidence="11 12">
    <name type="scientific">Leucobacter weissii</name>
    <dbReference type="NCBI Taxonomy" id="1983706"/>
    <lineage>
        <taxon>Bacteria</taxon>
        <taxon>Bacillati</taxon>
        <taxon>Actinomycetota</taxon>
        <taxon>Actinomycetes</taxon>
        <taxon>Micrococcales</taxon>
        <taxon>Microbacteriaceae</taxon>
        <taxon>Leucobacter</taxon>
    </lineage>
</organism>
<feature type="transmembrane region" description="Helical" evidence="8">
    <location>
        <begin position="384"/>
        <end position="403"/>
    </location>
</feature>